<dbReference type="AlphaFoldDB" id="A0A397JCD2"/>
<accession>A0A397JCD2</accession>
<dbReference type="EMBL" id="PQFF01000087">
    <property type="protein sequence ID" value="RHZ83566.1"/>
    <property type="molecule type" value="Genomic_DNA"/>
</dbReference>
<sequence length="61" mass="7172">MNYKTHPEAIYTGRLLNYLSLPKPKNYENFEKELEKLTKSISALSIVASELIFNYFLNIFL</sequence>
<protein>
    <submittedName>
        <fullName evidence="1">Uncharacterized protein</fullName>
    </submittedName>
</protein>
<dbReference type="OrthoDB" id="2437527at2759"/>
<keyword evidence="2" id="KW-1185">Reference proteome</keyword>
<comment type="caution">
    <text evidence="1">The sequence shown here is derived from an EMBL/GenBank/DDBJ whole genome shotgun (WGS) entry which is preliminary data.</text>
</comment>
<evidence type="ECO:0000313" key="2">
    <source>
        <dbReference type="Proteomes" id="UP000266861"/>
    </source>
</evidence>
<proteinExistence type="predicted"/>
<reference evidence="1 2" key="1">
    <citation type="submission" date="2018-08" db="EMBL/GenBank/DDBJ databases">
        <title>Genome and evolution of the arbuscular mycorrhizal fungus Diversispora epigaea (formerly Glomus versiforme) and its bacterial endosymbionts.</title>
        <authorList>
            <person name="Sun X."/>
            <person name="Fei Z."/>
            <person name="Harrison M."/>
        </authorList>
    </citation>
    <scope>NUCLEOTIDE SEQUENCE [LARGE SCALE GENOMIC DNA]</scope>
    <source>
        <strain evidence="1 2">IT104</strain>
    </source>
</reference>
<dbReference type="Proteomes" id="UP000266861">
    <property type="component" value="Unassembled WGS sequence"/>
</dbReference>
<name>A0A397JCD2_9GLOM</name>
<gene>
    <name evidence="1" type="ORF">Glove_91g95</name>
</gene>
<organism evidence="1 2">
    <name type="scientific">Diversispora epigaea</name>
    <dbReference type="NCBI Taxonomy" id="1348612"/>
    <lineage>
        <taxon>Eukaryota</taxon>
        <taxon>Fungi</taxon>
        <taxon>Fungi incertae sedis</taxon>
        <taxon>Mucoromycota</taxon>
        <taxon>Glomeromycotina</taxon>
        <taxon>Glomeromycetes</taxon>
        <taxon>Diversisporales</taxon>
        <taxon>Diversisporaceae</taxon>
        <taxon>Diversispora</taxon>
    </lineage>
</organism>
<evidence type="ECO:0000313" key="1">
    <source>
        <dbReference type="EMBL" id="RHZ83566.1"/>
    </source>
</evidence>